<dbReference type="InterPro" id="IPR017930">
    <property type="entry name" value="Myb_dom"/>
</dbReference>
<reference evidence="3 4" key="1">
    <citation type="submission" date="2024-06" db="EMBL/GenBank/DDBJ databases">
        <authorList>
            <person name="Kraege A."/>
            <person name="Thomma B."/>
        </authorList>
    </citation>
    <scope>NUCLEOTIDE SEQUENCE [LARGE SCALE GENOMIC DNA]</scope>
</reference>
<dbReference type="PANTHER" id="PTHR45614">
    <property type="entry name" value="MYB PROTEIN-RELATED"/>
    <property type="match status" value="1"/>
</dbReference>
<evidence type="ECO:0000259" key="2">
    <source>
        <dbReference type="PROSITE" id="PS51294"/>
    </source>
</evidence>
<dbReference type="EMBL" id="CAXHTA020000016">
    <property type="protein sequence ID" value="CAL5226586.1"/>
    <property type="molecule type" value="Genomic_DNA"/>
</dbReference>
<dbReference type="Proteomes" id="UP001497392">
    <property type="component" value="Unassembled WGS sequence"/>
</dbReference>
<feature type="domain" description="Myb-like" evidence="1">
    <location>
        <begin position="1"/>
        <end position="47"/>
    </location>
</feature>
<proteinExistence type="predicted"/>
<evidence type="ECO:0000313" key="4">
    <source>
        <dbReference type="Proteomes" id="UP001497392"/>
    </source>
</evidence>
<dbReference type="Pfam" id="PF00249">
    <property type="entry name" value="Myb_DNA-binding"/>
    <property type="match status" value="2"/>
</dbReference>
<evidence type="ECO:0000313" key="3">
    <source>
        <dbReference type="EMBL" id="CAL5226586.1"/>
    </source>
</evidence>
<keyword evidence="4" id="KW-1185">Reference proteome</keyword>
<feature type="domain" description="HTH myb-type" evidence="2">
    <location>
        <begin position="1"/>
        <end position="42"/>
    </location>
</feature>
<dbReference type="InterPro" id="IPR009057">
    <property type="entry name" value="Homeodomain-like_sf"/>
</dbReference>
<organism evidence="3 4">
    <name type="scientific">Coccomyxa viridis</name>
    <dbReference type="NCBI Taxonomy" id="1274662"/>
    <lineage>
        <taxon>Eukaryota</taxon>
        <taxon>Viridiplantae</taxon>
        <taxon>Chlorophyta</taxon>
        <taxon>core chlorophytes</taxon>
        <taxon>Trebouxiophyceae</taxon>
        <taxon>Trebouxiophyceae incertae sedis</taxon>
        <taxon>Coccomyxaceae</taxon>
        <taxon>Coccomyxa</taxon>
    </lineage>
</organism>
<dbReference type="InterPro" id="IPR050560">
    <property type="entry name" value="MYB_TF"/>
</dbReference>
<dbReference type="PROSITE" id="PS50090">
    <property type="entry name" value="MYB_LIKE"/>
    <property type="match status" value="2"/>
</dbReference>
<protein>
    <submittedName>
        <fullName evidence="3">G9435 protein</fullName>
    </submittedName>
</protein>
<dbReference type="PANTHER" id="PTHR45614:SF25">
    <property type="entry name" value="MYB PROTEIN"/>
    <property type="match status" value="1"/>
</dbReference>
<dbReference type="InterPro" id="IPR001005">
    <property type="entry name" value="SANT/Myb"/>
</dbReference>
<feature type="domain" description="HTH myb-type" evidence="2">
    <location>
        <begin position="50"/>
        <end position="101"/>
    </location>
</feature>
<dbReference type="CDD" id="cd00167">
    <property type="entry name" value="SANT"/>
    <property type="match status" value="2"/>
</dbReference>
<dbReference type="SUPFAM" id="SSF46689">
    <property type="entry name" value="Homeodomain-like"/>
    <property type="match status" value="1"/>
</dbReference>
<accession>A0ABP1G756</accession>
<name>A0ABP1G756_9CHLO</name>
<sequence length="167" mass="19126">MAPRWTPEMDSKLLALVEEHGPRNWTVIGAIMSLTGKQCRERVLNGLAPHKRGAWTQEEDRLLFELQNVFGNKWAQIARLLDGRTENNVKNRWHSLKRKAERTDQRYHWTAAGEQSPSCTVPKRARSRRESFGPETILFNPYIPHAPDIRASFLPAVSEGLVASSQR</sequence>
<dbReference type="SMART" id="SM00717">
    <property type="entry name" value="SANT"/>
    <property type="match status" value="2"/>
</dbReference>
<feature type="domain" description="Myb-like" evidence="1">
    <location>
        <begin position="51"/>
        <end position="97"/>
    </location>
</feature>
<evidence type="ECO:0000259" key="1">
    <source>
        <dbReference type="PROSITE" id="PS50090"/>
    </source>
</evidence>
<comment type="caution">
    <text evidence="3">The sequence shown here is derived from an EMBL/GenBank/DDBJ whole genome shotgun (WGS) entry which is preliminary data.</text>
</comment>
<dbReference type="Gene3D" id="1.10.10.60">
    <property type="entry name" value="Homeodomain-like"/>
    <property type="match status" value="2"/>
</dbReference>
<dbReference type="PROSITE" id="PS51294">
    <property type="entry name" value="HTH_MYB"/>
    <property type="match status" value="2"/>
</dbReference>
<gene>
    <name evidence="3" type="primary">g9435</name>
    <name evidence="3" type="ORF">VP750_LOCUS8492</name>
</gene>